<name>A0A0F6QXM7_9CORY</name>
<dbReference type="PANTHER" id="PTHR48098:SF1">
    <property type="entry name" value="DIACYLGLYCEROL ACYLTRANSFERASE_MYCOLYLTRANSFERASE AG85A"/>
    <property type="match status" value="1"/>
</dbReference>
<keyword evidence="4" id="KW-1185">Reference proteome</keyword>
<evidence type="ECO:0000313" key="3">
    <source>
        <dbReference type="EMBL" id="AKE40072.1"/>
    </source>
</evidence>
<dbReference type="PANTHER" id="PTHR48098">
    <property type="entry name" value="ENTEROCHELIN ESTERASE-RELATED"/>
    <property type="match status" value="1"/>
</dbReference>
<accession>A0A0F6QXM7</accession>
<dbReference type="KEGG" id="ccj:UL81_10695"/>
<dbReference type="AlphaFoldDB" id="A0A0F6QXM7"/>
<feature type="region of interest" description="Disordered" evidence="1">
    <location>
        <begin position="42"/>
        <end position="71"/>
    </location>
</feature>
<sequence length="647" mass="71524">MPKNASLRSQRARKGLTVAALPTAVAVGLALLPSAAAQSSLGDLSSNSSLSDAIAPQDPPKRTPINTEYPDVEGLPEGVDIKRVEYLTNRNLMVYIQSAAMPNEDMKVQIQLARDWYANPDKTFPEVWALDGLRARDDESGWTIETNIEDQYADRNVNLIMPVGGESSFYADWEKPDQGKHYKWETFLTKELIPILDKQFRSNQKRALTGISMGGTAAINLAERNPQLFDFVGSFSGYLDTTTQGMPQAIQAAQLDAGGYRSTNMWGPIGSQNWIDHDPKLGIENLKDMTVYVSSGSGKDDFGDPESVAKGPANLAGMGLEVISRMSTQTFLKYADRAGVKPIAKFRPSGVHSWEYWQFEMNQAWSDIADSLDIAKEDRGAECTPIGAIKAEAAKYKDLGTCLNNEYDAEDGKAQDFRGGAVYWSPDTGAHALWGRIGARYSEIGGPSSWLGFPKTSELTTPDGKGRFVHFENGSIYWSPQTGAWEVPRDIMSKWGATKWEQGTFKYPTSSLQSVGRGLQQFFQGGVITRNPDNNNYTVYGAIGAKYKELDGAKSALGFPVAEERPVPRNGRMQEFEHGYIYWSARTGAHYVMKGNIYNEWGKRGWESGKLGFPTKDFSEIAAGGLTQEFENGRISEVMGRIRVEER</sequence>
<feature type="compositionally biased region" description="Low complexity" evidence="1">
    <location>
        <begin position="42"/>
        <end position="51"/>
    </location>
</feature>
<evidence type="ECO:0000313" key="4">
    <source>
        <dbReference type="Proteomes" id="UP000033566"/>
    </source>
</evidence>
<evidence type="ECO:0000256" key="1">
    <source>
        <dbReference type="SAM" id="MobiDB-lite"/>
    </source>
</evidence>
<dbReference type="InterPro" id="IPR013207">
    <property type="entry name" value="LGFP"/>
</dbReference>
<protein>
    <submittedName>
        <fullName evidence="3">Putative esterase</fullName>
    </submittedName>
</protein>
<dbReference type="EMBL" id="CP011311">
    <property type="protein sequence ID" value="AKE40072.1"/>
    <property type="molecule type" value="Genomic_DNA"/>
</dbReference>
<dbReference type="Pfam" id="PF00756">
    <property type="entry name" value="Esterase"/>
    <property type="match status" value="1"/>
</dbReference>
<feature type="chain" id="PRO_5038595460" evidence="2">
    <location>
        <begin position="38"/>
        <end position="647"/>
    </location>
</feature>
<dbReference type="InterPro" id="IPR000801">
    <property type="entry name" value="Esterase-like"/>
</dbReference>
<dbReference type="SUPFAM" id="SSF53474">
    <property type="entry name" value="alpha/beta-Hydrolases"/>
    <property type="match status" value="1"/>
</dbReference>
<dbReference type="Gene3D" id="3.40.50.1820">
    <property type="entry name" value="alpha/beta hydrolase"/>
    <property type="match status" value="1"/>
</dbReference>
<dbReference type="GO" id="GO:0016747">
    <property type="term" value="F:acyltransferase activity, transferring groups other than amino-acyl groups"/>
    <property type="evidence" value="ECO:0007669"/>
    <property type="project" value="TreeGrafter"/>
</dbReference>
<reference evidence="3 4" key="1">
    <citation type="journal article" date="2015" name="Genome Announc.">
        <title>Complete Genome Sequence of Corynebacterium camporealensis DSM 44610, Isolated from the Milk of a Manchega Sheep with Subclinical Mastitis.</title>
        <authorList>
            <person name="Ruckert C."/>
            <person name="Albersmeier A."/>
            <person name="Winkler A."/>
            <person name="Tauch A."/>
        </authorList>
    </citation>
    <scope>NUCLEOTIDE SEQUENCE [LARGE SCALE GENOMIC DNA]</scope>
    <source>
        <strain evidence="3 4">DSM 44610</strain>
    </source>
</reference>
<gene>
    <name evidence="3" type="primary">csp1</name>
    <name evidence="3" type="ORF">UL81_10695</name>
</gene>
<dbReference type="Pfam" id="PF08310">
    <property type="entry name" value="LGFP"/>
    <property type="match status" value="4"/>
</dbReference>
<evidence type="ECO:0000256" key="2">
    <source>
        <dbReference type="SAM" id="SignalP"/>
    </source>
</evidence>
<organism evidence="3 4">
    <name type="scientific">Corynebacterium camporealensis</name>
    <dbReference type="NCBI Taxonomy" id="161896"/>
    <lineage>
        <taxon>Bacteria</taxon>
        <taxon>Bacillati</taxon>
        <taxon>Actinomycetota</taxon>
        <taxon>Actinomycetes</taxon>
        <taxon>Mycobacteriales</taxon>
        <taxon>Corynebacteriaceae</taxon>
        <taxon>Corynebacterium</taxon>
    </lineage>
</organism>
<feature type="signal peptide" evidence="2">
    <location>
        <begin position="1"/>
        <end position="37"/>
    </location>
</feature>
<dbReference type="HOGENOM" id="CLU_026624_3_3_11"/>
<dbReference type="InterPro" id="IPR029058">
    <property type="entry name" value="AB_hydrolase_fold"/>
</dbReference>
<keyword evidence="2" id="KW-0732">Signal</keyword>
<dbReference type="OrthoDB" id="4527292at2"/>
<dbReference type="PATRIC" id="fig|161896.4.peg.2086"/>
<dbReference type="InterPro" id="IPR050583">
    <property type="entry name" value="Mycobacterial_A85_antigen"/>
</dbReference>
<dbReference type="RefSeq" id="WP_046453584.1">
    <property type="nucleotide sequence ID" value="NZ_CP011311.1"/>
</dbReference>
<dbReference type="Proteomes" id="UP000033566">
    <property type="component" value="Chromosome"/>
</dbReference>
<proteinExistence type="predicted"/>